<comment type="caution">
    <text evidence="3">The sequence shown here is derived from an EMBL/GenBank/DDBJ whole genome shotgun (WGS) entry which is preliminary data.</text>
</comment>
<feature type="compositionally biased region" description="Low complexity" evidence="1">
    <location>
        <begin position="142"/>
        <end position="157"/>
    </location>
</feature>
<reference evidence="3" key="1">
    <citation type="journal article" date="2020" name="Nat. Commun.">
        <title>Large-scale genome sequencing of mycorrhizal fungi provides insights into the early evolution of symbiotic traits.</title>
        <authorList>
            <person name="Miyauchi S."/>
            <person name="Kiss E."/>
            <person name="Kuo A."/>
            <person name="Drula E."/>
            <person name="Kohler A."/>
            <person name="Sanchez-Garcia M."/>
            <person name="Morin E."/>
            <person name="Andreopoulos B."/>
            <person name="Barry K.W."/>
            <person name="Bonito G."/>
            <person name="Buee M."/>
            <person name="Carver A."/>
            <person name="Chen C."/>
            <person name="Cichocki N."/>
            <person name="Clum A."/>
            <person name="Culley D."/>
            <person name="Crous P.W."/>
            <person name="Fauchery L."/>
            <person name="Girlanda M."/>
            <person name="Hayes R.D."/>
            <person name="Keri Z."/>
            <person name="LaButti K."/>
            <person name="Lipzen A."/>
            <person name="Lombard V."/>
            <person name="Magnuson J."/>
            <person name="Maillard F."/>
            <person name="Murat C."/>
            <person name="Nolan M."/>
            <person name="Ohm R.A."/>
            <person name="Pangilinan J."/>
            <person name="Pereira M.F."/>
            <person name="Perotto S."/>
            <person name="Peter M."/>
            <person name="Pfister S."/>
            <person name="Riley R."/>
            <person name="Sitrit Y."/>
            <person name="Stielow J.B."/>
            <person name="Szollosi G."/>
            <person name="Zifcakova L."/>
            <person name="Stursova M."/>
            <person name="Spatafora J.W."/>
            <person name="Tedersoo L."/>
            <person name="Vaario L.M."/>
            <person name="Yamada A."/>
            <person name="Yan M."/>
            <person name="Wang P."/>
            <person name="Xu J."/>
            <person name="Bruns T."/>
            <person name="Baldrian P."/>
            <person name="Vilgalys R."/>
            <person name="Dunand C."/>
            <person name="Henrissat B."/>
            <person name="Grigoriev I.V."/>
            <person name="Hibbett D."/>
            <person name="Nagy L.G."/>
            <person name="Martin F.M."/>
        </authorList>
    </citation>
    <scope>NUCLEOTIDE SEQUENCE</scope>
    <source>
        <strain evidence="3">UH-Tt-Lm1</strain>
    </source>
</reference>
<feature type="chain" id="PRO_5040404838" description="C2H2-type domain-containing protein" evidence="2">
    <location>
        <begin position="32"/>
        <end position="260"/>
    </location>
</feature>
<evidence type="ECO:0008006" key="5">
    <source>
        <dbReference type="Google" id="ProtNLM"/>
    </source>
</evidence>
<evidence type="ECO:0000256" key="1">
    <source>
        <dbReference type="SAM" id="MobiDB-lite"/>
    </source>
</evidence>
<dbReference type="AlphaFoldDB" id="A0A9P6HAT2"/>
<feature type="region of interest" description="Disordered" evidence="1">
    <location>
        <begin position="101"/>
        <end position="164"/>
    </location>
</feature>
<evidence type="ECO:0000313" key="4">
    <source>
        <dbReference type="Proteomes" id="UP000736335"/>
    </source>
</evidence>
<proteinExistence type="predicted"/>
<protein>
    <recommendedName>
        <fullName evidence="5">C2H2-type domain-containing protein</fullName>
    </recommendedName>
</protein>
<name>A0A9P6HAT2_9AGAM</name>
<reference evidence="3" key="2">
    <citation type="submission" date="2020-11" db="EMBL/GenBank/DDBJ databases">
        <authorList>
            <consortium name="DOE Joint Genome Institute"/>
            <person name="Kuo A."/>
            <person name="Miyauchi S."/>
            <person name="Kiss E."/>
            <person name="Drula E."/>
            <person name="Kohler A."/>
            <person name="Sanchez-Garcia M."/>
            <person name="Andreopoulos B."/>
            <person name="Barry K.W."/>
            <person name="Bonito G."/>
            <person name="Buee M."/>
            <person name="Carver A."/>
            <person name="Chen C."/>
            <person name="Cichocki N."/>
            <person name="Clum A."/>
            <person name="Culley D."/>
            <person name="Crous P.W."/>
            <person name="Fauchery L."/>
            <person name="Girlanda M."/>
            <person name="Hayes R."/>
            <person name="Keri Z."/>
            <person name="Labutti K."/>
            <person name="Lipzen A."/>
            <person name="Lombard V."/>
            <person name="Magnuson J."/>
            <person name="Maillard F."/>
            <person name="Morin E."/>
            <person name="Murat C."/>
            <person name="Nolan M."/>
            <person name="Ohm R."/>
            <person name="Pangilinan J."/>
            <person name="Pereira M."/>
            <person name="Perotto S."/>
            <person name="Peter M."/>
            <person name="Riley R."/>
            <person name="Sitrit Y."/>
            <person name="Stielow B."/>
            <person name="Szollosi G."/>
            <person name="Zifcakova L."/>
            <person name="Stursova M."/>
            <person name="Spatafora J.W."/>
            <person name="Tedersoo L."/>
            <person name="Vaario L.-M."/>
            <person name="Yamada A."/>
            <person name="Yan M."/>
            <person name="Wang P."/>
            <person name="Xu J."/>
            <person name="Bruns T."/>
            <person name="Baldrian P."/>
            <person name="Vilgalys R."/>
            <person name="Henrissat B."/>
            <person name="Grigoriev I.V."/>
            <person name="Hibbett D."/>
            <person name="Nagy L.G."/>
            <person name="Martin F.M."/>
        </authorList>
    </citation>
    <scope>NUCLEOTIDE SEQUENCE</scope>
    <source>
        <strain evidence="3">UH-Tt-Lm1</strain>
    </source>
</reference>
<organism evidence="3 4">
    <name type="scientific">Thelephora terrestris</name>
    <dbReference type="NCBI Taxonomy" id="56493"/>
    <lineage>
        <taxon>Eukaryota</taxon>
        <taxon>Fungi</taxon>
        <taxon>Dikarya</taxon>
        <taxon>Basidiomycota</taxon>
        <taxon>Agaricomycotina</taxon>
        <taxon>Agaricomycetes</taxon>
        <taxon>Thelephorales</taxon>
        <taxon>Thelephoraceae</taxon>
        <taxon>Thelephora</taxon>
    </lineage>
</organism>
<feature type="signal peptide" evidence="2">
    <location>
        <begin position="1"/>
        <end position="31"/>
    </location>
</feature>
<dbReference type="Gene3D" id="3.30.160.60">
    <property type="entry name" value="Classic Zinc Finger"/>
    <property type="match status" value="1"/>
</dbReference>
<keyword evidence="2" id="KW-0732">Signal</keyword>
<dbReference type="EMBL" id="WIUZ02000014">
    <property type="protein sequence ID" value="KAF9781324.1"/>
    <property type="molecule type" value="Genomic_DNA"/>
</dbReference>
<evidence type="ECO:0000313" key="3">
    <source>
        <dbReference type="EMBL" id="KAF9781324.1"/>
    </source>
</evidence>
<dbReference type="OrthoDB" id="8922241at2759"/>
<sequence>MCYPTPIKTRPTFSLTTILLFLSTRVPQSRCHIYRARSRIPDHEIDFGRSVMMISSETFTYPVMDALGVDPKELELPKISSMDAFVAAIHEALPIPPPFADDFARTPGLVPDDGTSQSSNSPPSSPETYDYFSPPQYNYIDPASVQSPSTSTSFGSPSPGPLPSRVLNQAPCAGGKPVKQKDGYRCPSCNDLFKRRDDCKRHIDSAGMRVACKYCGKAASGRRDGKLRHLRTNKRCLEIYRAGFEAGRFTGKRVVEDAYY</sequence>
<accession>A0A9P6HAT2</accession>
<evidence type="ECO:0000256" key="2">
    <source>
        <dbReference type="SAM" id="SignalP"/>
    </source>
</evidence>
<gene>
    <name evidence="3" type="ORF">BJ322DRAFT_269878</name>
</gene>
<dbReference type="Proteomes" id="UP000736335">
    <property type="component" value="Unassembled WGS sequence"/>
</dbReference>
<keyword evidence="4" id="KW-1185">Reference proteome</keyword>